<evidence type="ECO:0000313" key="2">
    <source>
        <dbReference type="EMBL" id="GMA19890.1"/>
    </source>
</evidence>
<keyword evidence="1" id="KW-1133">Transmembrane helix</keyword>
<protein>
    <submittedName>
        <fullName evidence="2">Uncharacterized protein</fullName>
    </submittedName>
</protein>
<reference evidence="3" key="1">
    <citation type="journal article" date="2019" name="Int. J. Syst. Evol. Microbiol.">
        <title>The Global Catalogue of Microorganisms (GCM) 10K type strain sequencing project: providing services to taxonomists for standard genome sequencing and annotation.</title>
        <authorList>
            <consortium name="The Broad Institute Genomics Platform"/>
            <consortium name="The Broad Institute Genome Sequencing Center for Infectious Disease"/>
            <person name="Wu L."/>
            <person name="Ma J."/>
        </authorList>
    </citation>
    <scope>NUCLEOTIDE SEQUENCE [LARGE SCALE GENOMIC DNA]</scope>
    <source>
        <strain evidence="3">NBRC 105830</strain>
    </source>
</reference>
<feature type="transmembrane region" description="Helical" evidence="1">
    <location>
        <begin position="6"/>
        <end position="25"/>
    </location>
</feature>
<feature type="transmembrane region" description="Helical" evidence="1">
    <location>
        <begin position="32"/>
        <end position="50"/>
    </location>
</feature>
<comment type="caution">
    <text evidence="2">The sequence shown here is derived from an EMBL/GenBank/DDBJ whole genome shotgun (WGS) entry which is preliminary data.</text>
</comment>
<sequence length="106" mass="11101">MSTGRLAGLGLVCVGAVLLLVAVWSSDHTARLVLSGLIVGALGAFVTVATPRTIPGHVNGAHGAPWAAQDGPAVPVHYVAMPEPAPYLVREITAREVIRDSDRWQQ</sequence>
<evidence type="ECO:0000313" key="3">
    <source>
        <dbReference type="Proteomes" id="UP001157109"/>
    </source>
</evidence>
<dbReference type="RefSeq" id="WP_241444615.1">
    <property type="nucleotide sequence ID" value="NZ_BSUJ01000001.1"/>
</dbReference>
<keyword evidence="1" id="KW-0472">Membrane</keyword>
<accession>A0ABQ6HQR7</accession>
<dbReference type="EMBL" id="BSUJ01000001">
    <property type="protein sequence ID" value="GMA19890.1"/>
    <property type="molecule type" value="Genomic_DNA"/>
</dbReference>
<name>A0ABQ6HQR7_9MICO</name>
<keyword evidence="1" id="KW-0812">Transmembrane</keyword>
<proteinExistence type="predicted"/>
<keyword evidence="3" id="KW-1185">Reference proteome</keyword>
<gene>
    <name evidence="2" type="ORF">GCM10025862_19110</name>
</gene>
<organism evidence="2 3">
    <name type="scientific">Arsenicicoccus piscis</name>
    <dbReference type="NCBI Taxonomy" id="673954"/>
    <lineage>
        <taxon>Bacteria</taxon>
        <taxon>Bacillati</taxon>
        <taxon>Actinomycetota</taxon>
        <taxon>Actinomycetes</taxon>
        <taxon>Micrococcales</taxon>
        <taxon>Intrasporangiaceae</taxon>
        <taxon>Arsenicicoccus</taxon>
    </lineage>
</organism>
<dbReference type="Proteomes" id="UP001157109">
    <property type="component" value="Unassembled WGS sequence"/>
</dbReference>
<evidence type="ECO:0000256" key="1">
    <source>
        <dbReference type="SAM" id="Phobius"/>
    </source>
</evidence>